<name>A0A0M2KE76_9GAMM</name>
<feature type="transmembrane region" description="Helical" evidence="1">
    <location>
        <begin position="21"/>
        <end position="41"/>
    </location>
</feature>
<reference evidence="2 3" key="1">
    <citation type="submission" date="2015-01" db="EMBL/GenBank/DDBJ databases">
        <title>Erwinia tracheiphila.</title>
        <authorList>
            <person name="Shapiro L.R."/>
        </authorList>
    </citation>
    <scope>NUCLEOTIDE SEQUENCE [LARGE SCALE GENOMIC DNA]</scope>
    <source>
        <strain evidence="2 3">BuffGH</strain>
    </source>
</reference>
<dbReference type="PATRIC" id="fig|65700.7.peg.5837"/>
<keyword evidence="1" id="KW-1133">Transmembrane helix</keyword>
<dbReference type="AlphaFoldDB" id="A0A0M2KE76"/>
<keyword evidence="1" id="KW-0472">Membrane</keyword>
<dbReference type="Proteomes" id="UP000033924">
    <property type="component" value="Unassembled WGS sequence"/>
</dbReference>
<keyword evidence="1" id="KW-0812">Transmembrane</keyword>
<dbReference type="RefSeq" id="WP_016192764.1">
    <property type="nucleotide sequence ID" value="NZ_CP089932.1"/>
</dbReference>
<evidence type="ECO:0000313" key="3">
    <source>
        <dbReference type="Proteomes" id="UP000033924"/>
    </source>
</evidence>
<proteinExistence type="predicted"/>
<keyword evidence="3" id="KW-1185">Reference proteome</keyword>
<evidence type="ECO:0000256" key="1">
    <source>
        <dbReference type="SAM" id="Phobius"/>
    </source>
</evidence>
<evidence type="ECO:0000313" key="2">
    <source>
        <dbReference type="EMBL" id="KKF37695.1"/>
    </source>
</evidence>
<organism evidence="2 3">
    <name type="scientific">Erwinia tracheiphila</name>
    <dbReference type="NCBI Taxonomy" id="65700"/>
    <lineage>
        <taxon>Bacteria</taxon>
        <taxon>Pseudomonadati</taxon>
        <taxon>Pseudomonadota</taxon>
        <taxon>Gammaproteobacteria</taxon>
        <taxon>Enterobacterales</taxon>
        <taxon>Erwiniaceae</taxon>
        <taxon>Erwinia</taxon>
    </lineage>
</organism>
<protein>
    <submittedName>
        <fullName evidence="2">Uncharacterized protein</fullName>
    </submittedName>
</protein>
<sequence length="406" mass="46821">MDGVGKFTKKWFEWAFQTSGMLSFCIFCAWIAFEIFFSSLLDSKSNERDFVKRYLSPEVTNVTFNDGYLTHRLIKMDLNYGITTVPIQQKALGNVNQFLEEVSNKCPWQDTDKGVFSYVACANERLHDIFYYTPSVDVSNNYAIHRSDCDTNTYLMMDALKMKGRYAYIIYAPGHAFLAWKDSFGNLNYWETTSGNNKGQLASLSDKLYDKAFERTYYTPVNDVKAEKIYNALIYTKSQVRVDIARLYNDNRDNAIISDWYFSARDEKKKITRDEAQLIISLLNTDFTSVDKKLAVVHYMMQHNQKENASVIFGTIPYEKCGRDCFVTGADMGNVVYIFFRKPFLIYDDFLRKHASGAYLNDFYGGVFFSISALIFGVCVLILPRRSFIKIKNSTENKNHSDATVA</sequence>
<accession>A0A0M2KE76</accession>
<dbReference type="EMBL" id="JXNU01000003">
    <property type="protein sequence ID" value="KKF37695.1"/>
    <property type="molecule type" value="Genomic_DNA"/>
</dbReference>
<feature type="transmembrane region" description="Helical" evidence="1">
    <location>
        <begin position="363"/>
        <end position="383"/>
    </location>
</feature>
<gene>
    <name evidence="2" type="ORF">SY86_23495</name>
</gene>
<comment type="caution">
    <text evidence="2">The sequence shown here is derived from an EMBL/GenBank/DDBJ whole genome shotgun (WGS) entry which is preliminary data.</text>
</comment>